<proteinExistence type="predicted"/>
<sequence length="52" mass="5985">MPENSIRLISSLCDIKFSRVTQPYNAVADNRCVAEWLQFAVPGEIRQMKVCR</sequence>
<accession>A0A0T9UCI8</accession>
<dbReference type="STRING" id="1453495.AT01_3774"/>
<reference evidence="1 4" key="1">
    <citation type="submission" date="2015-03" db="EMBL/GenBank/DDBJ databases">
        <authorList>
            <person name="Murphy D."/>
        </authorList>
    </citation>
    <scope>NUCLEOTIDE SEQUENCE [LARGE SCALE GENOMIC DNA]</scope>
    <source>
        <strain evidence="1 4">IP06005</strain>
    </source>
</reference>
<protein>
    <submittedName>
        <fullName evidence="1">Uncharacterized protein</fullName>
    </submittedName>
</protein>
<dbReference type="EMBL" id="CQEJ01000015">
    <property type="protein sequence ID" value="CNL32922.1"/>
    <property type="molecule type" value="Genomic_DNA"/>
</dbReference>
<dbReference type="Proteomes" id="UP000038647">
    <property type="component" value="Unassembled WGS sequence"/>
</dbReference>
<dbReference type="EMBL" id="CQEH01000014">
    <property type="protein sequence ID" value="CNL36652.1"/>
    <property type="molecule type" value="Genomic_DNA"/>
</dbReference>
<dbReference type="Proteomes" id="UP000041595">
    <property type="component" value="Unassembled WGS sequence"/>
</dbReference>
<dbReference type="AlphaFoldDB" id="A0A0T9UCI8"/>
<evidence type="ECO:0000313" key="3">
    <source>
        <dbReference type="Proteomes" id="UP000038647"/>
    </source>
</evidence>
<name>A0A0T9UCI8_YERAL</name>
<evidence type="ECO:0000313" key="4">
    <source>
        <dbReference type="Proteomes" id="UP000041595"/>
    </source>
</evidence>
<organism evidence="1 4">
    <name type="scientific">Yersinia aldovae</name>
    <dbReference type="NCBI Taxonomy" id="29483"/>
    <lineage>
        <taxon>Bacteria</taxon>
        <taxon>Pseudomonadati</taxon>
        <taxon>Pseudomonadota</taxon>
        <taxon>Gammaproteobacteria</taxon>
        <taxon>Enterobacterales</taxon>
        <taxon>Yersiniaceae</taxon>
        <taxon>Yersinia</taxon>
    </lineage>
</organism>
<evidence type="ECO:0000313" key="1">
    <source>
        <dbReference type="EMBL" id="CNL32922.1"/>
    </source>
</evidence>
<reference evidence="2 3" key="2">
    <citation type="submission" date="2015-03" db="EMBL/GenBank/DDBJ databases">
        <authorList>
            <consortium name="Pathogen Informatics"/>
            <person name="Murphy D."/>
        </authorList>
    </citation>
    <scope>NUCLEOTIDE SEQUENCE [LARGE SCALE GENOMIC DNA]</scope>
    <source>
        <strain evidence="2 3">IP08791</strain>
    </source>
</reference>
<gene>
    <name evidence="1" type="ORF">ERS137965_02725</name>
    <name evidence="2" type="ORF">ERS137966_03021</name>
</gene>
<keyword evidence="3" id="KW-1185">Reference proteome</keyword>
<evidence type="ECO:0000313" key="2">
    <source>
        <dbReference type="EMBL" id="CNL36652.1"/>
    </source>
</evidence>